<dbReference type="RefSeq" id="WP_182660630.1">
    <property type="nucleotide sequence ID" value="NZ_VKHS01000052.1"/>
</dbReference>
<comment type="caution">
    <text evidence="2">The sequence shown here is derived from an EMBL/GenBank/DDBJ whole genome shotgun (WGS) entry which is preliminary data.</text>
</comment>
<accession>A0A7W3T0U5</accession>
<keyword evidence="3" id="KW-1185">Reference proteome</keyword>
<name>A0A7W3T0U5_9ACTN</name>
<proteinExistence type="predicted"/>
<dbReference type="AlphaFoldDB" id="A0A7W3T0U5"/>
<evidence type="ECO:0000313" key="3">
    <source>
        <dbReference type="Proteomes" id="UP000530234"/>
    </source>
</evidence>
<evidence type="ECO:0000256" key="1">
    <source>
        <dbReference type="SAM" id="MobiDB-lite"/>
    </source>
</evidence>
<feature type="region of interest" description="Disordered" evidence="1">
    <location>
        <begin position="1"/>
        <end position="21"/>
    </location>
</feature>
<feature type="region of interest" description="Disordered" evidence="1">
    <location>
        <begin position="48"/>
        <end position="70"/>
    </location>
</feature>
<protein>
    <submittedName>
        <fullName evidence="2">Uncharacterized protein</fullName>
    </submittedName>
</protein>
<reference evidence="3" key="1">
    <citation type="submission" date="2019-10" db="EMBL/GenBank/DDBJ databases">
        <title>Streptomyces sp. nov., a novel actinobacterium isolated from alkaline environment.</title>
        <authorList>
            <person name="Golinska P."/>
        </authorList>
    </citation>
    <scope>NUCLEOTIDE SEQUENCE [LARGE SCALE GENOMIC DNA]</scope>
    <source>
        <strain evidence="3">DSM 42108</strain>
    </source>
</reference>
<organism evidence="2 3">
    <name type="scientific">Streptomyces calidiresistens</name>
    <dbReference type="NCBI Taxonomy" id="1485586"/>
    <lineage>
        <taxon>Bacteria</taxon>
        <taxon>Bacillati</taxon>
        <taxon>Actinomycetota</taxon>
        <taxon>Actinomycetes</taxon>
        <taxon>Kitasatosporales</taxon>
        <taxon>Streptomycetaceae</taxon>
        <taxon>Streptomyces</taxon>
    </lineage>
</organism>
<evidence type="ECO:0000313" key="2">
    <source>
        <dbReference type="EMBL" id="MBB0228778.1"/>
    </source>
</evidence>
<sequence length="263" mass="29081">MEEETGEGTGRPRSASRRRAVTSFRMRGLRLRAGEPGAFFTVHLAGEVRRPPDGEPADPGAPDHTGSARRRLRERVERILAGRSALDPLGARDAANDGICAWFAPAPGPEVCGSVRLRVRRRDRRAAEEHHRFLAAVEREGAEVALRLDLLRDVLADPDRRTAWWIERHPDRLGDLEDLHGATGSLRPRRVADRDPLHEEVARFVDHLLTDLRTPPQREVFLRALTTALHTLGSEDLRAVAGRWTPVGSPAAGEREGGVPAPP</sequence>
<dbReference type="Proteomes" id="UP000530234">
    <property type="component" value="Unassembled WGS sequence"/>
</dbReference>
<gene>
    <name evidence="2" type="ORF">FOE67_04430</name>
</gene>
<dbReference type="EMBL" id="VKHS01000052">
    <property type="protein sequence ID" value="MBB0228778.1"/>
    <property type="molecule type" value="Genomic_DNA"/>
</dbReference>